<dbReference type="PANTHER" id="PTHR40114">
    <property type="entry name" value="SLR0698 PROTEIN"/>
    <property type="match status" value="1"/>
</dbReference>
<dbReference type="CDD" id="cd07891">
    <property type="entry name" value="CYTH-like_CthTTM-like_1"/>
    <property type="match status" value="1"/>
</dbReference>
<keyword evidence="3" id="KW-1185">Reference proteome</keyword>
<dbReference type="EMBL" id="JAVRHM010000022">
    <property type="protein sequence ID" value="MDT0691292.1"/>
    <property type="molecule type" value="Genomic_DNA"/>
</dbReference>
<sequence>MVEIERKFLVISDDFKFEAEEELRIKQGYLNSHPDRAVRVRTKGTKAFITVKGKSSESGLSRFEWEKEISPEDAEELLKLCEPGIIDKTRYLAKSGPHTFEVDKFFGANEGLIVAEVELSSETEEFKKPKWLGKEVTGDVRYYNSQLCKEPYKNWKNNLL</sequence>
<dbReference type="Pfam" id="PF01928">
    <property type="entry name" value="CYTH"/>
    <property type="match status" value="1"/>
</dbReference>
<feature type="domain" description="CYTH" evidence="1">
    <location>
        <begin position="1"/>
        <end position="149"/>
    </location>
</feature>
<name>A0ABU3E5T9_9FLAO</name>
<dbReference type="SMART" id="SM01118">
    <property type="entry name" value="CYTH"/>
    <property type="match status" value="1"/>
</dbReference>
<evidence type="ECO:0000259" key="1">
    <source>
        <dbReference type="PROSITE" id="PS51707"/>
    </source>
</evidence>
<dbReference type="PROSITE" id="PS51707">
    <property type="entry name" value="CYTH"/>
    <property type="match status" value="1"/>
</dbReference>
<dbReference type="InterPro" id="IPR023577">
    <property type="entry name" value="CYTH_domain"/>
</dbReference>
<protein>
    <submittedName>
        <fullName evidence="2">CYTH domain-containing protein</fullName>
    </submittedName>
</protein>
<evidence type="ECO:0000313" key="2">
    <source>
        <dbReference type="EMBL" id="MDT0691292.1"/>
    </source>
</evidence>
<reference evidence="2 3" key="1">
    <citation type="submission" date="2023-09" db="EMBL/GenBank/DDBJ databases">
        <authorList>
            <person name="Rey-Velasco X."/>
        </authorList>
    </citation>
    <scope>NUCLEOTIDE SEQUENCE [LARGE SCALE GENOMIC DNA]</scope>
    <source>
        <strain evidence="2 3">F188</strain>
    </source>
</reference>
<dbReference type="InterPro" id="IPR012042">
    <property type="entry name" value="NeuTTM/CthTTM-like"/>
</dbReference>
<proteinExistence type="predicted"/>
<dbReference type="SUPFAM" id="SSF55154">
    <property type="entry name" value="CYTH-like phosphatases"/>
    <property type="match status" value="1"/>
</dbReference>
<dbReference type="Gene3D" id="2.40.320.10">
    <property type="entry name" value="Hypothetical Protein Pfu-838710-001"/>
    <property type="match status" value="1"/>
</dbReference>
<organism evidence="2 3">
    <name type="scientific">Autumnicola patrickiae</name>
    <dbReference type="NCBI Taxonomy" id="3075591"/>
    <lineage>
        <taxon>Bacteria</taxon>
        <taxon>Pseudomonadati</taxon>
        <taxon>Bacteroidota</taxon>
        <taxon>Flavobacteriia</taxon>
        <taxon>Flavobacteriales</taxon>
        <taxon>Flavobacteriaceae</taxon>
        <taxon>Autumnicola</taxon>
    </lineage>
</organism>
<dbReference type="PANTHER" id="PTHR40114:SF1">
    <property type="entry name" value="SLR0698 PROTEIN"/>
    <property type="match status" value="1"/>
</dbReference>
<dbReference type="InterPro" id="IPR033469">
    <property type="entry name" value="CYTH-like_dom_sf"/>
</dbReference>
<dbReference type="RefSeq" id="WP_311686647.1">
    <property type="nucleotide sequence ID" value="NZ_JAVRHM010000022.1"/>
</dbReference>
<comment type="caution">
    <text evidence="2">The sequence shown here is derived from an EMBL/GenBank/DDBJ whole genome shotgun (WGS) entry which is preliminary data.</text>
</comment>
<gene>
    <name evidence="2" type="ORF">RM549_15965</name>
</gene>
<dbReference type="PIRSF" id="PIRSF016487">
    <property type="entry name" value="CYTH_UCP016487"/>
    <property type="match status" value="1"/>
</dbReference>
<dbReference type="Proteomes" id="UP001261624">
    <property type="component" value="Unassembled WGS sequence"/>
</dbReference>
<accession>A0ABU3E5T9</accession>
<evidence type="ECO:0000313" key="3">
    <source>
        <dbReference type="Proteomes" id="UP001261624"/>
    </source>
</evidence>